<keyword evidence="4 6" id="KW-0472">Membrane</keyword>
<feature type="transmembrane region" description="Helical" evidence="6">
    <location>
        <begin position="70"/>
        <end position="89"/>
    </location>
</feature>
<dbReference type="Proteomes" id="UP000031364">
    <property type="component" value="Unassembled WGS sequence"/>
</dbReference>
<protein>
    <submittedName>
        <fullName evidence="8">MFS transporter permease</fullName>
    </submittedName>
</protein>
<evidence type="ECO:0000256" key="4">
    <source>
        <dbReference type="ARBA" id="ARBA00023136"/>
    </source>
</evidence>
<dbReference type="InterPro" id="IPR020846">
    <property type="entry name" value="MFS_dom"/>
</dbReference>
<organism evidence="8 9">
    <name type="scientific">Nocardia vulneris</name>
    <dbReference type="NCBI Taxonomy" id="1141657"/>
    <lineage>
        <taxon>Bacteria</taxon>
        <taxon>Bacillati</taxon>
        <taxon>Actinomycetota</taxon>
        <taxon>Actinomycetes</taxon>
        <taxon>Mycobacteriales</taxon>
        <taxon>Nocardiaceae</taxon>
        <taxon>Nocardia</taxon>
    </lineage>
</organism>
<feature type="transmembrane region" description="Helical" evidence="6">
    <location>
        <begin position="101"/>
        <end position="120"/>
    </location>
</feature>
<evidence type="ECO:0000256" key="1">
    <source>
        <dbReference type="ARBA" id="ARBA00004651"/>
    </source>
</evidence>
<accession>A0ABR4Z3J6</accession>
<feature type="transmembrane region" description="Helical" evidence="6">
    <location>
        <begin position="226"/>
        <end position="244"/>
    </location>
</feature>
<name>A0ABR4Z3J6_9NOCA</name>
<dbReference type="SUPFAM" id="SSF103473">
    <property type="entry name" value="MFS general substrate transporter"/>
    <property type="match status" value="1"/>
</dbReference>
<feature type="transmembrane region" description="Helical" evidence="6">
    <location>
        <begin position="159"/>
        <end position="182"/>
    </location>
</feature>
<keyword evidence="9" id="KW-1185">Reference proteome</keyword>
<feature type="transmembrane region" description="Helical" evidence="6">
    <location>
        <begin position="250"/>
        <end position="270"/>
    </location>
</feature>
<dbReference type="InterPro" id="IPR036259">
    <property type="entry name" value="MFS_trans_sf"/>
</dbReference>
<keyword evidence="2 6" id="KW-0812">Transmembrane</keyword>
<dbReference type="CDD" id="cd17321">
    <property type="entry name" value="MFS_MMR_MDR_like"/>
    <property type="match status" value="1"/>
</dbReference>
<evidence type="ECO:0000256" key="6">
    <source>
        <dbReference type="SAM" id="Phobius"/>
    </source>
</evidence>
<feature type="domain" description="Major facilitator superfamily (MFS) profile" evidence="7">
    <location>
        <begin position="35"/>
        <end position="489"/>
    </location>
</feature>
<feature type="transmembrane region" description="Helical" evidence="6">
    <location>
        <begin position="360"/>
        <end position="378"/>
    </location>
</feature>
<feature type="transmembrane region" description="Helical" evidence="6">
    <location>
        <begin position="466"/>
        <end position="484"/>
    </location>
</feature>
<feature type="transmembrane region" description="Helical" evidence="6">
    <location>
        <begin position="194"/>
        <end position="214"/>
    </location>
</feature>
<evidence type="ECO:0000256" key="3">
    <source>
        <dbReference type="ARBA" id="ARBA00022989"/>
    </source>
</evidence>
<feature type="transmembrane region" description="Helical" evidence="6">
    <location>
        <begin position="384"/>
        <end position="404"/>
    </location>
</feature>
<keyword evidence="3 6" id="KW-1133">Transmembrane helix</keyword>
<evidence type="ECO:0000313" key="9">
    <source>
        <dbReference type="Proteomes" id="UP000031364"/>
    </source>
</evidence>
<feature type="transmembrane region" description="Helical" evidence="6">
    <location>
        <begin position="297"/>
        <end position="317"/>
    </location>
</feature>
<evidence type="ECO:0000313" key="8">
    <source>
        <dbReference type="EMBL" id="KIA59905.1"/>
    </source>
</evidence>
<feature type="compositionally biased region" description="Acidic residues" evidence="5">
    <location>
        <begin position="1"/>
        <end position="10"/>
    </location>
</feature>
<evidence type="ECO:0000256" key="2">
    <source>
        <dbReference type="ARBA" id="ARBA00022692"/>
    </source>
</evidence>
<dbReference type="RefSeq" id="WP_043681953.1">
    <property type="nucleotide sequence ID" value="NZ_BDCI01000035.1"/>
</dbReference>
<feature type="region of interest" description="Disordered" evidence="5">
    <location>
        <begin position="1"/>
        <end position="26"/>
    </location>
</feature>
<evidence type="ECO:0000259" key="7">
    <source>
        <dbReference type="PROSITE" id="PS50850"/>
    </source>
</evidence>
<dbReference type="PROSITE" id="PS50850">
    <property type="entry name" value="MFS"/>
    <property type="match status" value="1"/>
</dbReference>
<dbReference type="Pfam" id="PF07690">
    <property type="entry name" value="MFS_1"/>
    <property type="match status" value="1"/>
</dbReference>
<dbReference type="PANTHER" id="PTHR42718">
    <property type="entry name" value="MAJOR FACILITATOR SUPERFAMILY MULTIDRUG TRANSPORTER MFSC"/>
    <property type="match status" value="1"/>
</dbReference>
<feature type="transmembrane region" description="Helical" evidence="6">
    <location>
        <begin position="126"/>
        <end position="147"/>
    </location>
</feature>
<dbReference type="InterPro" id="IPR011701">
    <property type="entry name" value="MFS"/>
</dbReference>
<dbReference type="EMBL" id="JNFP01000087">
    <property type="protein sequence ID" value="KIA59905.1"/>
    <property type="molecule type" value="Genomic_DNA"/>
</dbReference>
<reference evidence="8 9" key="1">
    <citation type="journal article" date="2014" name="Int. J. Syst. Evol. Microbiol.">
        <title>Nocardia vulneris sp. nov., isolated from wounds of human patients in North America.</title>
        <authorList>
            <person name="Lasker B.A."/>
            <person name="Bell M."/>
            <person name="Klenk H.P."/>
            <person name="Sproer C."/>
            <person name="Schumann C."/>
            <person name="Schumann P."/>
            <person name="Brown J.M."/>
        </authorList>
    </citation>
    <scope>NUCLEOTIDE SEQUENCE [LARGE SCALE GENOMIC DNA]</scope>
    <source>
        <strain evidence="8 9">W9851</strain>
    </source>
</reference>
<dbReference type="Gene3D" id="1.20.1250.20">
    <property type="entry name" value="MFS general substrate transporter like domains"/>
    <property type="match status" value="1"/>
</dbReference>
<gene>
    <name evidence="8" type="ORF">FG87_40200</name>
</gene>
<feature type="transmembrane region" description="Helical" evidence="6">
    <location>
        <begin position="425"/>
        <end position="446"/>
    </location>
</feature>
<dbReference type="PRINTS" id="PR01036">
    <property type="entry name" value="TCRTETB"/>
</dbReference>
<sequence length="494" mass="50983">MNSAALDDEPEHTPEPAAHAASGPGPTMTTAARIALAVVLTGELMSILDDSVVLTVMPTLQRSLGTGPAVVQWLTAGYALTFALGLITGGRLGDLYGRRRVFLLGTAGFTLASLLCGLAAGPGMLIAARLLQGGAAAVMIPQVLATLHVTFDGANRSRAFGLYGAILSMGSVVGPVLGGVLTEADLFGLSWRPIFLINVPVGLAVLVLGRKFVIESTAAKADRLDLAGVLLSAIAMVLIVFPLTEGHTHGWPLWCFAMLAGGGLMLGVFLRHQQRRRYDSPLVALSLFEDRQFSGGLSAQLTMALLCGLLFLTWSLYLQHGLGMSPLTAALAFTVLALGELAGAMTATKTAGRFARRLPQAGALIALAAIAAYGIQISSGQAEVTVLAMAVPVVLLGFGFGLLGGPIADLSLAQVPHARAGSASGLFNTALQLGYAVGIALSGPVFFAVTGGAPTGALNRDAFTGVLWWVGGALIVLWALMFCLPRRAHGAAER</sequence>
<dbReference type="PANTHER" id="PTHR42718:SF39">
    <property type="entry name" value="ACTINORHODIN TRANSPORTER-RELATED"/>
    <property type="match status" value="1"/>
</dbReference>
<dbReference type="Gene3D" id="1.20.1720.10">
    <property type="entry name" value="Multidrug resistance protein D"/>
    <property type="match status" value="1"/>
</dbReference>
<feature type="transmembrane region" description="Helical" evidence="6">
    <location>
        <begin position="329"/>
        <end position="348"/>
    </location>
</feature>
<proteinExistence type="predicted"/>
<comment type="subcellular location">
    <subcellularLocation>
        <location evidence="1">Cell membrane</location>
        <topology evidence="1">Multi-pass membrane protein</topology>
    </subcellularLocation>
</comment>
<evidence type="ECO:0000256" key="5">
    <source>
        <dbReference type="SAM" id="MobiDB-lite"/>
    </source>
</evidence>
<comment type="caution">
    <text evidence="8">The sequence shown here is derived from an EMBL/GenBank/DDBJ whole genome shotgun (WGS) entry which is preliminary data.</text>
</comment>